<evidence type="ECO:0000313" key="6">
    <source>
        <dbReference type="EMBL" id="GCB73668.1"/>
    </source>
</evidence>
<evidence type="ECO:0000256" key="2">
    <source>
        <dbReference type="PROSITE-ProRule" id="PRU00059"/>
    </source>
</evidence>
<comment type="caution">
    <text evidence="6">The sequence shown here is derived from an EMBL/GenBank/DDBJ whole genome shotgun (WGS) entry which is preliminary data.</text>
</comment>
<dbReference type="Proteomes" id="UP000288216">
    <property type="component" value="Unassembled WGS sequence"/>
</dbReference>
<evidence type="ECO:0000256" key="3">
    <source>
        <dbReference type="SAM" id="Phobius"/>
    </source>
</evidence>
<evidence type="ECO:0000313" key="7">
    <source>
        <dbReference type="Proteomes" id="UP000288216"/>
    </source>
</evidence>
<evidence type="ECO:0000259" key="5">
    <source>
        <dbReference type="PROSITE" id="PS01180"/>
    </source>
</evidence>
<protein>
    <recommendedName>
        <fullName evidence="5">CUB domain-containing protein</fullName>
    </recommendedName>
</protein>
<dbReference type="Pfam" id="PF00431">
    <property type="entry name" value="CUB"/>
    <property type="match status" value="1"/>
</dbReference>
<feature type="signal peptide" evidence="4">
    <location>
        <begin position="1"/>
        <end position="24"/>
    </location>
</feature>
<feature type="transmembrane region" description="Helical" evidence="3">
    <location>
        <begin position="255"/>
        <end position="276"/>
    </location>
</feature>
<evidence type="ECO:0000256" key="4">
    <source>
        <dbReference type="SAM" id="SignalP"/>
    </source>
</evidence>
<dbReference type="CDD" id="cd00041">
    <property type="entry name" value="CUB"/>
    <property type="match status" value="1"/>
</dbReference>
<evidence type="ECO:0000256" key="1">
    <source>
        <dbReference type="ARBA" id="ARBA00023157"/>
    </source>
</evidence>
<name>A0A401PKQ0_SCYTO</name>
<organism evidence="6 7">
    <name type="scientific">Scyliorhinus torazame</name>
    <name type="common">Cloudy catshark</name>
    <name type="synonym">Catulus torazame</name>
    <dbReference type="NCBI Taxonomy" id="75743"/>
    <lineage>
        <taxon>Eukaryota</taxon>
        <taxon>Metazoa</taxon>
        <taxon>Chordata</taxon>
        <taxon>Craniata</taxon>
        <taxon>Vertebrata</taxon>
        <taxon>Chondrichthyes</taxon>
        <taxon>Elasmobranchii</taxon>
        <taxon>Galeomorphii</taxon>
        <taxon>Galeoidea</taxon>
        <taxon>Carcharhiniformes</taxon>
        <taxon>Scyliorhinidae</taxon>
        <taxon>Scyliorhinus</taxon>
    </lineage>
</organism>
<dbReference type="SUPFAM" id="SSF49854">
    <property type="entry name" value="Spermadhesin, CUB domain"/>
    <property type="match status" value="1"/>
</dbReference>
<accession>A0A401PKQ0</accession>
<dbReference type="Gene3D" id="2.60.120.290">
    <property type="entry name" value="Spermadhesin, CUB domain"/>
    <property type="match status" value="1"/>
</dbReference>
<dbReference type="EMBL" id="BFAA01000707">
    <property type="protein sequence ID" value="GCB73668.1"/>
    <property type="molecule type" value="Genomic_DNA"/>
</dbReference>
<dbReference type="InterPro" id="IPR035914">
    <property type="entry name" value="Sperma_CUB_dom_sf"/>
</dbReference>
<dbReference type="AlphaFoldDB" id="A0A401PKQ0"/>
<proteinExistence type="predicted"/>
<gene>
    <name evidence="6" type="ORF">scyTo_0002748</name>
</gene>
<keyword evidence="1" id="KW-1015">Disulfide bond</keyword>
<dbReference type="PROSITE" id="PS01180">
    <property type="entry name" value="CUB"/>
    <property type="match status" value="1"/>
</dbReference>
<keyword evidence="4" id="KW-0732">Signal</keyword>
<keyword evidence="3" id="KW-0472">Membrane</keyword>
<dbReference type="InterPro" id="IPR000859">
    <property type="entry name" value="CUB_dom"/>
</dbReference>
<dbReference type="InterPro" id="IPR042333">
    <property type="entry name" value="LRAD2/Mig-13-like"/>
</dbReference>
<keyword evidence="3" id="KW-1133">Transmembrane helix</keyword>
<dbReference type="OMA" id="NMGPSTH"/>
<dbReference type="OrthoDB" id="6514358at2759"/>
<feature type="chain" id="PRO_5019535453" description="CUB domain-containing protein" evidence="4">
    <location>
        <begin position="25"/>
        <end position="296"/>
    </location>
</feature>
<sequence length="296" mass="32614">MENKPGKFLQPLLLLLLNTLLVNSMRTVSLVDFCGHNIKADGIIIKSHQESQKDYFVTVGTDCEFAMQAISPTDKVQFQFRSFLVYSLLRESSILQPTASLQLLQRNATGPLSLLETNRPGQRPLREEVTDTCNAGSYVQFYDGKNRNSPPIGSLLCGKNIPKPILSTGNYLLLRLVTRGQQPRVDFVGDFTSFRPDNFSSSATVGKVSSSTVEPNNSLSPSVNLSALCQTPNRRHHLLPDSVLYPGSVTDAKSYVSLLTLYIILGVIAGVVLLFWNERVSVYCLLSCGLSSMGLY</sequence>
<dbReference type="PANTHER" id="PTHR24652">
    <property type="entry name" value="LOW-DENSITY LIPOPROTEIN RECEPTOR CLASS A DOMAIN-CONTAINING PROTEIN 2"/>
    <property type="match status" value="1"/>
</dbReference>
<dbReference type="PANTHER" id="PTHR24652:SF67">
    <property type="entry name" value="LOW-DENSITY LIPOPROTEIN RECEPTOR CLASS A DOMAIN-CONTAINING PROTEIN 2"/>
    <property type="match status" value="1"/>
</dbReference>
<feature type="domain" description="CUB" evidence="5">
    <location>
        <begin position="34"/>
        <end position="194"/>
    </location>
</feature>
<keyword evidence="3" id="KW-0812">Transmembrane</keyword>
<reference evidence="6 7" key="1">
    <citation type="journal article" date="2018" name="Nat. Ecol. Evol.">
        <title>Shark genomes provide insights into elasmobranch evolution and the origin of vertebrates.</title>
        <authorList>
            <person name="Hara Y"/>
            <person name="Yamaguchi K"/>
            <person name="Onimaru K"/>
            <person name="Kadota M"/>
            <person name="Koyanagi M"/>
            <person name="Keeley SD"/>
            <person name="Tatsumi K"/>
            <person name="Tanaka K"/>
            <person name="Motone F"/>
            <person name="Kageyama Y"/>
            <person name="Nozu R"/>
            <person name="Adachi N"/>
            <person name="Nishimura O"/>
            <person name="Nakagawa R"/>
            <person name="Tanegashima C"/>
            <person name="Kiyatake I"/>
            <person name="Matsumoto R"/>
            <person name="Murakumo K"/>
            <person name="Nishida K"/>
            <person name="Terakita A"/>
            <person name="Kuratani S"/>
            <person name="Sato K"/>
            <person name="Hyodo S Kuraku.S."/>
        </authorList>
    </citation>
    <scope>NUCLEOTIDE SEQUENCE [LARGE SCALE GENOMIC DNA]</scope>
</reference>
<keyword evidence="7" id="KW-1185">Reference proteome</keyword>
<comment type="caution">
    <text evidence="2">Lacks conserved residue(s) required for the propagation of feature annotation.</text>
</comment>